<proteinExistence type="predicted"/>
<dbReference type="HOGENOM" id="CLU_587177_0_0_1"/>
<dbReference type="KEGG" id="ehx:EMIHUDRAFT_436981"/>
<keyword evidence="1" id="KW-1133">Transmembrane helix</keyword>
<dbReference type="RefSeq" id="XP_005766528.1">
    <property type="nucleotide sequence ID" value="XM_005766471.1"/>
</dbReference>
<evidence type="ECO:0000313" key="3">
    <source>
        <dbReference type="Proteomes" id="UP000013827"/>
    </source>
</evidence>
<keyword evidence="3" id="KW-1185">Reference proteome</keyword>
<sequence>MQTRDEAVGQRVRAAGVLLLLLLAAFAVFYAGIGGLSVSLIASRFSEATDTQPIEEYSLTDRRHAPLPKGCHPVPWWMQTRIDKAVNEAMAKQVPSPPSPNRVRLPGKIPVPGLELVQFGAITTRKSTEAVEVGACWDDDASRWLQMWPDRLTIRLYAMQIGLTFAYDLMEYSARVGGGEGEMEAFGYLFLDVDLHGLTSNHTLADCDGRFSVTEVTLSGVIRNHKEGGEWSDALALLTCHGPPPADWRGSFPRPRGMLHDVNERLGRELPALQDRVRKARALCVLLCVLVLLGAALLHLSCTRVDFDGREPGKTSLRVVLQRWQGRTRGRLLAALCWLDCTMLALLALLLCTAVVLASRRAFEQPQIAPPPPPYTCDCSWTETYSCPGTASPPPPPPPAAFRFSLDEATWRDAFGDVSDLFHPHATPDHSHCFAFCCPGGAHTRGFWSLVPKSFRTGLLFGGEGA</sequence>
<name>A0A0D3IS64_EMIH1</name>
<accession>A0A0D3IS64</accession>
<dbReference type="PaxDb" id="2903-EOD14099"/>
<dbReference type="AlphaFoldDB" id="A0A0D3IS64"/>
<organism evidence="2 3">
    <name type="scientific">Emiliania huxleyi (strain CCMP1516)</name>
    <dbReference type="NCBI Taxonomy" id="280463"/>
    <lineage>
        <taxon>Eukaryota</taxon>
        <taxon>Haptista</taxon>
        <taxon>Haptophyta</taxon>
        <taxon>Prymnesiophyceae</taxon>
        <taxon>Isochrysidales</taxon>
        <taxon>Noelaerhabdaceae</taxon>
        <taxon>Emiliania</taxon>
    </lineage>
</organism>
<keyword evidence="1" id="KW-0812">Transmembrane</keyword>
<reference evidence="2" key="2">
    <citation type="submission" date="2024-10" db="UniProtKB">
        <authorList>
            <consortium name="EnsemblProtists"/>
        </authorList>
    </citation>
    <scope>IDENTIFICATION</scope>
</reference>
<feature type="transmembrane region" description="Helical" evidence="1">
    <location>
        <begin position="280"/>
        <end position="300"/>
    </location>
</feature>
<keyword evidence="1" id="KW-0472">Membrane</keyword>
<dbReference type="EnsemblProtists" id="EOD14099">
    <property type="protein sequence ID" value="EOD14099"/>
    <property type="gene ID" value="EMIHUDRAFT_436981"/>
</dbReference>
<feature type="transmembrane region" description="Helical" evidence="1">
    <location>
        <begin position="332"/>
        <end position="358"/>
    </location>
</feature>
<reference evidence="3" key="1">
    <citation type="journal article" date="2013" name="Nature">
        <title>Pan genome of the phytoplankton Emiliania underpins its global distribution.</title>
        <authorList>
            <person name="Read B.A."/>
            <person name="Kegel J."/>
            <person name="Klute M.J."/>
            <person name="Kuo A."/>
            <person name="Lefebvre S.C."/>
            <person name="Maumus F."/>
            <person name="Mayer C."/>
            <person name="Miller J."/>
            <person name="Monier A."/>
            <person name="Salamov A."/>
            <person name="Young J."/>
            <person name="Aguilar M."/>
            <person name="Claverie J.M."/>
            <person name="Frickenhaus S."/>
            <person name="Gonzalez K."/>
            <person name="Herman E.K."/>
            <person name="Lin Y.C."/>
            <person name="Napier J."/>
            <person name="Ogata H."/>
            <person name="Sarno A.F."/>
            <person name="Shmutz J."/>
            <person name="Schroeder D."/>
            <person name="de Vargas C."/>
            <person name="Verret F."/>
            <person name="von Dassow P."/>
            <person name="Valentin K."/>
            <person name="Van de Peer Y."/>
            <person name="Wheeler G."/>
            <person name="Dacks J.B."/>
            <person name="Delwiche C.F."/>
            <person name="Dyhrman S.T."/>
            <person name="Glockner G."/>
            <person name="John U."/>
            <person name="Richards T."/>
            <person name="Worden A.Z."/>
            <person name="Zhang X."/>
            <person name="Grigoriev I.V."/>
            <person name="Allen A.E."/>
            <person name="Bidle K."/>
            <person name="Borodovsky M."/>
            <person name="Bowler C."/>
            <person name="Brownlee C."/>
            <person name="Cock J.M."/>
            <person name="Elias M."/>
            <person name="Gladyshev V.N."/>
            <person name="Groth M."/>
            <person name="Guda C."/>
            <person name="Hadaegh A."/>
            <person name="Iglesias-Rodriguez M.D."/>
            <person name="Jenkins J."/>
            <person name="Jones B.M."/>
            <person name="Lawson T."/>
            <person name="Leese F."/>
            <person name="Lindquist E."/>
            <person name="Lobanov A."/>
            <person name="Lomsadze A."/>
            <person name="Malik S.B."/>
            <person name="Marsh M.E."/>
            <person name="Mackinder L."/>
            <person name="Mock T."/>
            <person name="Mueller-Roeber B."/>
            <person name="Pagarete A."/>
            <person name="Parker M."/>
            <person name="Probert I."/>
            <person name="Quesneville H."/>
            <person name="Raines C."/>
            <person name="Rensing S.A."/>
            <person name="Riano-Pachon D.M."/>
            <person name="Richier S."/>
            <person name="Rokitta S."/>
            <person name="Shiraiwa Y."/>
            <person name="Soanes D.M."/>
            <person name="van der Giezen M."/>
            <person name="Wahlund T.M."/>
            <person name="Williams B."/>
            <person name="Wilson W."/>
            <person name="Wolfe G."/>
            <person name="Wurch L.L."/>
        </authorList>
    </citation>
    <scope>NUCLEOTIDE SEQUENCE</scope>
</reference>
<protein>
    <submittedName>
        <fullName evidence="2">Uncharacterized protein</fullName>
    </submittedName>
</protein>
<dbReference type="Proteomes" id="UP000013827">
    <property type="component" value="Unassembled WGS sequence"/>
</dbReference>
<evidence type="ECO:0000256" key="1">
    <source>
        <dbReference type="SAM" id="Phobius"/>
    </source>
</evidence>
<dbReference type="GeneID" id="17260296"/>
<evidence type="ECO:0000313" key="2">
    <source>
        <dbReference type="EnsemblProtists" id="EOD14099"/>
    </source>
</evidence>
<feature type="transmembrane region" description="Helical" evidence="1">
    <location>
        <begin position="12"/>
        <end position="33"/>
    </location>
</feature>